<dbReference type="EMBL" id="HE650822">
    <property type="protein sequence ID" value="CCF56672.1"/>
    <property type="molecule type" value="Genomic_DNA"/>
</dbReference>
<dbReference type="Pfam" id="PF02358">
    <property type="entry name" value="Trehalose_PPase"/>
    <property type="match status" value="1"/>
</dbReference>
<evidence type="ECO:0000313" key="5">
    <source>
        <dbReference type="Proteomes" id="UP000005220"/>
    </source>
</evidence>
<reference evidence="4 5" key="1">
    <citation type="journal article" date="2011" name="Proc. Natl. Acad. Sci. U.S.A.">
        <title>Evolutionary erosion of yeast sex chromosomes by mating-type switching accidents.</title>
        <authorList>
            <person name="Gordon J.L."/>
            <person name="Armisen D."/>
            <person name="Proux-Wera E."/>
            <person name="Oheigeartaigh S.S."/>
            <person name="Byrne K.P."/>
            <person name="Wolfe K.H."/>
        </authorList>
    </citation>
    <scope>NUCLEOTIDE SEQUENCE [LARGE SCALE GENOMIC DNA]</scope>
    <source>
        <strain evidence="5">ATCC 22294 / BCRC 22015 / CBS 2517 / CECT 1963 / NBRC 1671 / NRRL Y-8276</strain>
    </source>
</reference>
<dbReference type="Gene3D" id="3.40.50.2000">
    <property type="entry name" value="Glycogen Phosphorylase B"/>
    <property type="match status" value="2"/>
</dbReference>
<dbReference type="AlphaFoldDB" id="H2AQM2"/>
<dbReference type="InParanoid" id="H2AQM2"/>
<dbReference type="Proteomes" id="UP000005220">
    <property type="component" value="Chromosome 2"/>
</dbReference>
<dbReference type="CDD" id="cd03788">
    <property type="entry name" value="GT20_TPS"/>
    <property type="match status" value="1"/>
</dbReference>
<accession>H2AQM2</accession>
<dbReference type="SUPFAM" id="SSF56784">
    <property type="entry name" value="HAD-like"/>
    <property type="match status" value="1"/>
</dbReference>
<dbReference type="GO" id="GO:0005829">
    <property type="term" value="C:cytosol"/>
    <property type="evidence" value="ECO:0007669"/>
    <property type="project" value="TreeGrafter"/>
</dbReference>
<organism evidence="4 5">
    <name type="scientific">Kazachstania africana (strain ATCC 22294 / BCRC 22015 / CBS 2517 / CECT 1963 / NBRC 1671 / NRRL Y-8276)</name>
    <name type="common">Yeast</name>
    <name type="synonym">Kluyveromyces africanus</name>
    <dbReference type="NCBI Taxonomy" id="1071382"/>
    <lineage>
        <taxon>Eukaryota</taxon>
        <taxon>Fungi</taxon>
        <taxon>Dikarya</taxon>
        <taxon>Ascomycota</taxon>
        <taxon>Saccharomycotina</taxon>
        <taxon>Saccharomycetes</taxon>
        <taxon>Saccharomycetales</taxon>
        <taxon>Saccharomycetaceae</taxon>
        <taxon>Kazachstania</taxon>
    </lineage>
</organism>
<dbReference type="InterPro" id="IPR036412">
    <property type="entry name" value="HAD-like_sf"/>
</dbReference>
<dbReference type="SUPFAM" id="SSF53756">
    <property type="entry name" value="UDP-Glycosyltransferase/glycogen phosphorylase"/>
    <property type="match status" value="1"/>
</dbReference>
<keyword evidence="3" id="KW-0597">Phosphoprotein</keyword>
<comment type="subcellular location">
    <subcellularLocation>
        <location evidence="1">Cytoplasm</location>
    </subcellularLocation>
</comment>
<dbReference type="GeneID" id="13883132"/>
<keyword evidence="2" id="KW-0963">Cytoplasm</keyword>
<dbReference type="PANTHER" id="PTHR10788:SF15">
    <property type="entry name" value="TREHALOSE SYNTHASE COMPLEX REGULATORY SUBUNIT TPS3-RELATED"/>
    <property type="match status" value="1"/>
</dbReference>
<dbReference type="GO" id="GO:0042802">
    <property type="term" value="F:identical protein binding"/>
    <property type="evidence" value="ECO:0007669"/>
    <property type="project" value="EnsemblFungi"/>
</dbReference>
<proteinExistence type="predicted"/>
<dbReference type="FunFam" id="3.40.50.2000:FF:000036">
    <property type="entry name" value="Alpha,alpha-trehalose-phosphate synthase subunit Tps2"/>
    <property type="match status" value="1"/>
</dbReference>
<dbReference type="FunFam" id="3.40.50.2000:FF:000099">
    <property type="entry name" value="Alpha,alpha-trehalose phosphate synthase subunit, putative"/>
    <property type="match status" value="1"/>
</dbReference>
<dbReference type="GO" id="GO:0003825">
    <property type="term" value="F:alpha,alpha-trehalose-phosphate synthase (UDP-forming) activity"/>
    <property type="evidence" value="ECO:0007669"/>
    <property type="project" value="EnsemblFungi"/>
</dbReference>
<protein>
    <submittedName>
        <fullName evidence="4">Uncharacterized protein</fullName>
    </submittedName>
</protein>
<dbReference type="GO" id="GO:0030234">
    <property type="term" value="F:enzyme regulator activity"/>
    <property type="evidence" value="ECO:0007669"/>
    <property type="project" value="EnsemblFungi"/>
</dbReference>
<dbReference type="PANTHER" id="PTHR10788">
    <property type="entry name" value="TREHALOSE-6-PHOSPHATE SYNTHASE"/>
    <property type="match status" value="1"/>
</dbReference>
<evidence type="ECO:0000256" key="1">
    <source>
        <dbReference type="ARBA" id="ARBA00004496"/>
    </source>
</evidence>
<dbReference type="InterPro" id="IPR003337">
    <property type="entry name" value="Trehalose_PPase"/>
</dbReference>
<dbReference type="Pfam" id="PF00982">
    <property type="entry name" value="Glyco_transf_20"/>
    <property type="match status" value="1"/>
</dbReference>
<dbReference type="KEGG" id="kaf:KAFR_0B03760"/>
<evidence type="ECO:0000256" key="3">
    <source>
        <dbReference type="ARBA" id="ARBA00022553"/>
    </source>
</evidence>
<dbReference type="InterPro" id="IPR001830">
    <property type="entry name" value="Glyco_trans_20"/>
</dbReference>
<dbReference type="OrthoDB" id="755951at2759"/>
<sequence length="1017" mass="116461">MTILVASLLLPYKPQFQIDNDNEFLSNDTIDRNLIEINQFRPKSPPIMSNNRNKSTESLPRIKSANAIDEMVLTSEEFMHNLTANATTNVTPKNEPNLTKTFSAEDFFLNSNKSTSSVNSLTNLAGLSNENVADSTANLLKNVNKSLLKSTLIKSKRPNLIHSRSTIVTPKSTALPESNSPVADFNKVKQNNFNNAKPFSVKRFPKPVPTNKNVAPPIYVEDSDLESEISDIPIAKFGGISHTNKMLKASILNRDKIDLFNKIPFNIVPNPKGNGSLKNAINQTIVENENLDPKDNVNWIGTIGIPTDELPDNVTTNIANQLKDDYDSFAIIPDDITFNGHYKNFCKQILWPTLHYQIPDNPYSKAFEDHSWNYYQRLNELYAEKIVEIYKPDDVIWIHDYHLLLLPRLIRKRLPKAKIGFFLHLSFPSSEVFRCLAHRNEILDGMLGANFIGFQTNEYLRHFLQTCNRLLMTDITSENELKYNGDIIKMNCCPIGIDSFNLTLQIFQNENVLNWKSLIRERWNNYKLIVCRDQFDRIRGLIKKLLAFERFLKLNPQYIDKVVLIQICIGNQNDHDLERQVMIIVDRINSLSSNISVSPPVVFLHQDLEFEQYLALNCEADMFWVNSLREGMNLTCHEFIVSSLEKNAPLLLSEFTGSASVLNKGIISINPWDIKDVSEKIKFALEMSPFTKNYNWKQIMKNIINHDSENWVVRNLNGINSSWDSIKERSMIFRLSYDEILQNYLDSKKRFFILKISEPPNSRMISILNDLATKNIVFVMNSFSKSTLEILYSRVPNIGLMAENGAYVRIDGSWYNIVDQVDWKNEVVKIFDDKMERLPGSYYKISDSMIKFHTENAEDKERVPSVIGDAITHINTLFDGKDIHAFVHENVINVQQTNLSINALEFIMKFYNTTTVTEPEPSSPIAVRKSPAFNFSDANNNNVNENSQNPIDFICVTGSSSPVIDPIFKYLKTELSKDENIKYQHSVIYGTNTSTYAKEHVNGLNELFIVLDKLSKV</sequence>
<dbReference type="HOGENOM" id="CLU_002351_2_0_1"/>
<dbReference type="RefSeq" id="XP_003955807.1">
    <property type="nucleotide sequence ID" value="XM_003955758.1"/>
</dbReference>
<dbReference type="GO" id="GO:0005946">
    <property type="term" value="C:alpha,alpha-trehalose-phosphate synthase complex (UDP-forming)"/>
    <property type="evidence" value="ECO:0007669"/>
    <property type="project" value="EnsemblFungi"/>
</dbReference>
<dbReference type="GO" id="GO:0004805">
    <property type="term" value="F:trehalose-phosphatase activity"/>
    <property type="evidence" value="ECO:0007669"/>
    <property type="project" value="EnsemblFungi"/>
</dbReference>
<keyword evidence="5" id="KW-1185">Reference proteome</keyword>
<dbReference type="STRING" id="1071382.H2AQM2"/>
<dbReference type="eggNOG" id="KOG1050">
    <property type="taxonomic scope" value="Eukaryota"/>
</dbReference>
<evidence type="ECO:0000256" key="2">
    <source>
        <dbReference type="ARBA" id="ARBA00022490"/>
    </source>
</evidence>
<gene>
    <name evidence="4" type="primary">KAFR0B03760</name>
    <name evidence="4" type="ORF">KAFR_0B03760</name>
</gene>
<evidence type="ECO:0000313" key="4">
    <source>
        <dbReference type="EMBL" id="CCF56672.1"/>
    </source>
</evidence>
<name>H2AQM2_KAZAF</name>
<dbReference type="GO" id="GO:0005992">
    <property type="term" value="P:trehalose biosynthetic process"/>
    <property type="evidence" value="ECO:0007669"/>
    <property type="project" value="EnsemblFungi"/>
</dbReference>